<keyword evidence="1" id="KW-1133">Transmembrane helix</keyword>
<proteinExistence type="predicted"/>
<feature type="transmembrane region" description="Helical" evidence="1">
    <location>
        <begin position="189"/>
        <end position="210"/>
    </location>
</feature>
<dbReference type="PANTHER" id="PTHR12242:SF10">
    <property type="entry name" value="TRANSMEMBRANE PROTEIN"/>
    <property type="match status" value="1"/>
</dbReference>
<dbReference type="InterPro" id="IPR036397">
    <property type="entry name" value="RNaseH_sf"/>
</dbReference>
<evidence type="ECO:0000313" key="3">
    <source>
        <dbReference type="EMBL" id="KAE8692329.1"/>
    </source>
</evidence>
<accession>A0A6A2ZM01</accession>
<sequence length="428" mass="48360">MTADTTTLSYWFNWRFAVCALLILASMVVSAIIIWKFEGQKRSEHRRRENEKEPTGLLYEDETWNTCLEAIHPAWLLGFRIFAFFVLLALLVANVVIDGGGIFYFYTQWTFTLVTIYFGFGSAVSIYGCRKHCRKTGGNQGDHVNLDSEQGTFLPPTIGEIADVSYNQSKHYDPHEANYHPPIAGPWMYAFQIIYQMIVSMHSINAVFLIGDTILNYMRFIVSNRIFHFMDGRICCFPMDHPCLCEPLVAISVSRFVILICSLMVLGNRSDDHPVLWHLCFASNFNSVGGGIRDHDGNWIIGFHKAVGITTPFQAKLWAIFHGLEVAWSHGFELLLIQSDCANALNLVNDPNSSISPHSLVWSIFQLRQRAWVTEITWVPRESNSLANGVTKLPSPLMHDVTLLASPPAGLQDVFRCDMNALVTETQA</sequence>
<dbReference type="EMBL" id="VEPZ02001136">
    <property type="protein sequence ID" value="KAE8692329.1"/>
    <property type="molecule type" value="Genomic_DNA"/>
</dbReference>
<dbReference type="Pfam" id="PF13456">
    <property type="entry name" value="RVT_3"/>
    <property type="match status" value="1"/>
</dbReference>
<dbReference type="InterPro" id="IPR012337">
    <property type="entry name" value="RNaseH-like_sf"/>
</dbReference>
<dbReference type="InterPro" id="IPR002156">
    <property type="entry name" value="RNaseH_domain"/>
</dbReference>
<feature type="transmembrane region" description="Helical" evidence="1">
    <location>
        <begin position="12"/>
        <end position="37"/>
    </location>
</feature>
<feature type="transmembrane region" description="Helical" evidence="1">
    <location>
        <begin position="103"/>
        <end position="127"/>
    </location>
</feature>
<evidence type="ECO:0000256" key="1">
    <source>
        <dbReference type="SAM" id="Phobius"/>
    </source>
</evidence>
<dbReference type="GO" id="GO:0003676">
    <property type="term" value="F:nucleic acid binding"/>
    <property type="evidence" value="ECO:0007669"/>
    <property type="project" value="InterPro"/>
</dbReference>
<comment type="caution">
    <text evidence="3">The sequence shown here is derived from an EMBL/GenBank/DDBJ whole genome shotgun (WGS) entry which is preliminary data.</text>
</comment>
<dbReference type="GO" id="GO:0016020">
    <property type="term" value="C:membrane"/>
    <property type="evidence" value="ECO:0007669"/>
    <property type="project" value="TreeGrafter"/>
</dbReference>
<keyword evidence="1" id="KW-0812">Transmembrane</keyword>
<gene>
    <name evidence="3" type="ORF">F3Y22_tig00110840pilonHSYRG00081</name>
</gene>
<keyword evidence="1" id="KW-0472">Membrane</keyword>
<dbReference type="GO" id="GO:0004523">
    <property type="term" value="F:RNA-DNA hybrid ribonuclease activity"/>
    <property type="evidence" value="ECO:0007669"/>
    <property type="project" value="InterPro"/>
</dbReference>
<reference evidence="3" key="1">
    <citation type="submission" date="2019-09" db="EMBL/GenBank/DDBJ databases">
        <title>Draft genome information of white flower Hibiscus syriacus.</title>
        <authorList>
            <person name="Kim Y.-M."/>
        </authorList>
    </citation>
    <scope>NUCLEOTIDE SEQUENCE [LARGE SCALE GENOMIC DNA]</scope>
    <source>
        <strain evidence="3">YM2019G1</strain>
    </source>
</reference>
<dbReference type="InterPro" id="IPR044730">
    <property type="entry name" value="RNase_H-like_dom_plant"/>
</dbReference>
<dbReference type="Proteomes" id="UP000436088">
    <property type="component" value="Unassembled WGS sequence"/>
</dbReference>
<dbReference type="PANTHER" id="PTHR12242">
    <property type="entry name" value="OS02G0130600 PROTEIN-RELATED"/>
    <property type="match status" value="1"/>
</dbReference>
<name>A0A6A2ZM01_HIBSY</name>
<feature type="domain" description="RNase H type-1" evidence="2">
    <location>
        <begin position="287"/>
        <end position="389"/>
    </location>
</feature>
<protein>
    <submittedName>
        <fullName evidence="3">Signal recognition particle receptor subunit beta-like</fullName>
    </submittedName>
</protein>
<dbReference type="AlphaFoldDB" id="A0A6A2ZM01"/>
<keyword evidence="4" id="KW-1185">Reference proteome</keyword>
<evidence type="ECO:0000259" key="2">
    <source>
        <dbReference type="Pfam" id="PF13456"/>
    </source>
</evidence>
<organism evidence="3 4">
    <name type="scientific">Hibiscus syriacus</name>
    <name type="common">Rose of Sharon</name>
    <dbReference type="NCBI Taxonomy" id="106335"/>
    <lineage>
        <taxon>Eukaryota</taxon>
        <taxon>Viridiplantae</taxon>
        <taxon>Streptophyta</taxon>
        <taxon>Embryophyta</taxon>
        <taxon>Tracheophyta</taxon>
        <taxon>Spermatophyta</taxon>
        <taxon>Magnoliopsida</taxon>
        <taxon>eudicotyledons</taxon>
        <taxon>Gunneridae</taxon>
        <taxon>Pentapetalae</taxon>
        <taxon>rosids</taxon>
        <taxon>malvids</taxon>
        <taxon>Malvales</taxon>
        <taxon>Malvaceae</taxon>
        <taxon>Malvoideae</taxon>
        <taxon>Hibiscus</taxon>
    </lineage>
</organism>
<dbReference type="Gene3D" id="3.30.420.10">
    <property type="entry name" value="Ribonuclease H-like superfamily/Ribonuclease H"/>
    <property type="match status" value="1"/>
</dbReference>
<feature type="transmembrane region" description="Helical" evidence="1">
    <location>
        <begin position="74"/>
        <end position="97"/>
    </location>
</feature>
<dbReference type="SUPFAM" id="SSF53098">
    <property type="entry name" value="Ribonuclease H-like"/>
    <property type="match status" value="1"/>
</dbReference>
<evidence type="ECO:0000313" key="4">
    <source>
        <dbReference type="Proteomes" id="UP000436088"/>
    </source>
</evidence>
<dbReference type="CDD" id="cd06222">
    <property type="entry name" value="RNase_H_like"/>
    <property type="match status" value="1"/>
</dbReference>